<reference evidence="1 2" key="1">
    <citation type="submission" date="2019-03" db="EMBL/GenBank/DDBJ databases">
        <title>Genomic Encyclopedia of Type Strains, Phase IV (KMG-IV): sequencing the most valuable type-strain genomes for metagenomic binning, comparative biology and taxonomic classification.</title>
        <authorList>
            <person name="Goeker M."/>
        </authorList>
    </citation>
    <scope>NUCLEOTIDE SEQUENCE [LARGE SCALE GENOMIC DNA]</scope>
    <source>
        <strain evidence="1 2">DSM 45765</strain>
    </source>
</reference>
<evidence type="ECO:0000313" key="1">
    <source>
        <dbReference type="EMBL" id="TCP39380.1"/>
    </source>
</evidence>
<organism evidence="1 2">
    <name type="scientific">Tamaricihabitans halophyticus</name>
    <dbReference type="NCBI Taxonomy" id="1262583"/>
    <lineage>
        <taxon>Bacteria</taxon>
        <taxon>Bacillati</taxon>
        <taxon>Actinomycetota</taxon>
        <taxon>Actinomycetes</taxon>
        <taxon>Pseudonocardiales</taxon>
        <taxon>Pseudonocardiaceae</taxon>
        <taxon>Tamaricihabitans</taxon>
    </lineage>
</organism>
<dbReference type="EMBL" id="SLXQ01000030">
    <property type="protein sequence ID" value="TCP39380.1"/>
    <property type="molecule type" value="Genomic_DNA"/>
</dbReference>
<comment type="caution">
    <text evidence="1">The sequence shown here is derived from an EMBL/GenBank/DDBJ whole genome shotgun (WGS) entry which is preliminary data.</text>
</comment>
<dbReference type="AlphaFoldDB" id="A0A4R2PTW8"/>
<accession>A0A4R2PTW8</accession>
<evidence type="ECO:0008006" key="3">
    <source>
        <dbReference type="Google" id="ProtNLM"/>
    </source>
</evidence>
<dbReference type="Proteomes" id="UP000294911">
    <property type="component" value="Unassembled WGS sequence"/>
</dbReference>
<proteinExistence type="predicted"/>
<sequence>MFGRSLALVPFSASARLNSGNSIPVLLTNEFCTAGVVVIRDLPALATMLGWGESELTSHPLPFTDNDGVIAAPWDTRLKIVTRAAKLNADKLLRYIANAEDEDRRQAMYGKTYGRGKDSWYVPPEICADTTEVSPGSVDRAIRSLSGIRRAKGIPTTVPARDGTSPMCAAGPGFFYVAFVVDVFAQRIVAWHASTSKATELVMTRCGWRCGNATAASKSRAD</sequence>
<keyword evidence="2" id="KW-1185">Reference proteome</keyword>
<evidence type="ECO:0000313" key="2">
    <source>
        <dbReference type="Proteomes" id="UP000294911"/>
    </source>
</evidence>
<gene>
    <name evidence="1" type="ORF">EV191_13028</name>
</gene>
<protein>
    <recommendedName>
        <fullName evidence="3">Integrase-like protein</fullName>
    </recommendedName>
</protein>
<name>A0A4R2PTW8_9PSEU</name>